<dbReference type="AlphaFoldDB" id="A0A0A9HDV6"/>
<reference evidence="1" key="1">
    <citation type="submission" date="2014-09" db="EMBL/GenBank/DDBJ databases">
        <authorList>
            <person name="Magalhaes I.L.F."/>
            <person name="Oliveira U."/>
            <person name="Santos F.R."/>
            <person name="Vidigal T.H.D.A."/>
            <person name="Brescovit A.D."/>
            <person name="Santos A.J."/>
        </authorList>
    </citation>
    <scope>NUCLEOTIDE SEQUENCE</scope>
    <source>
        <tissue evidence="1">Shoot tissue taken approximately 20 cm above the soil surface</tissue>
    </source>
</reference>
<dbReference type="EMBL" id="GBRH01164875">
    <property type="protein sequence ID" value="JAE33021.1"/>
    <property type="molecule type" value="Transcribed_RNA"/>
</dbReference>
<protein>
    <submittedName>
        <fullName evidence="1">Uncharacterized protein</fullName>
    </submittedName>
</protein>
<organism evidence="1">
    <name type="scientific">Arundo donax</name>
    <name type="common">Giant reed</name>
    <name type="synonym">Donax arundinaceus</name>
    <dbReference type="NCBI Taxonomy" id="35708"/>
    <lineage>
        <taxon>Eukaryota</taxon>
        <taxon>Viridiplantae</taxon>
        <taxon>Streptophyta</taxon>
        <taxon>Embryophyta</taxon>
        <taxon>Tracheophyta</taxon>
        <taxon>Spermatophyta</taxon>
        <taxon>Magnoliopsida</taxon>
        <taxon>Liliopsida</taxon>
        <taxon>Poales</taxon>
        <taxon>Poaceae</taxon>
        <taxon>PACMAD clade</taxon>
        <taxon>Arundinoideae</taxon>
        <taxon>Arundineae</taxon>
        <taxon>Arundo</taxon>
    </lineage>
</organism>
<reference evidence="1" key="2">
    <citation type="journal article" date="2015" name="Data Brief">
        <title>Shoot transcriptome of the giant reed, Arundo donax.</title>
        <authorList>
            <person name="Barrero R.A."/>
            <person name="Guerrero F.D."/>
            <person name="Moolhuijzen P."/>
            <person name="Goolsby J.A."/>
            <person name="Tidwell J."/>
            <person name="Bellgard S.E."/>
            <person name="Bellgard M.I."/>
        </authorList>
    </citation>
    <scope>NUCLEOTIDE SEQUENCE</scope>
    <source>
        <tissue evidence="1">Shoot tissue taken approximately 20 cm above the soil surface</tissue>
    </source>
</reference>
<evidence type="ECO:0000313" key="1">
    <source>
        <dbReference type="EMBL" id="JAE33021.1"/>
    </source>
</evidence>
<accession>A0A0A9HDV6</accession>
<proteinExistence type="predicted"/>
<sequence>MVMRDRGGGCVWLAASWDLLTIFRQTICSSRWRQQETRCKGLVPQGYCHVGHLHQISPIASH</sequence>
<name>A0A0A9HDV6_ARUDO</name>